<comment type="caution">
    <text evidence="3">The sequence shown here is derived from an EMBL/GenBank/DDBJ whole genome shotgun (WGS) entry which is preliminary data.</text>
</comment>
<dbReference type="RefSeq" id="WP_184127260.1">
    <property type="nucleotide sequence ID" value="NZ_JACHFL010000001.1"/>
</dbReference>
<gene>
    <name evidence="3" type="ORF">HNQ08_000248</name>
</gene>
<protein>
    <recommendedName>
        <fullName evidence="2">NERD domain-containing protein</fullName>
    </recommendedName>
</protein>
<dbReference type="Proteomes" id="UP000552709">
    <property type="component" value="Unassembled WGS sequence"/>
</dbReference>
<keyword evidence="4" id="KW-1185">Reference proteome</keyword>
<evidence type="ECO:0000313" key="4">
    <source>
        <dbReference type="Proteomes" id="UP000552709"/>
    </source>
</evidence>
<dbReference type="AlphaFoldDB" id="A0A7W8JQ86"/>
<feature type="domain" description="NERD" evidence="2">
    <location>
        <begin position="18"/>
        <end position="135"/>
    </location>
</feature>
<reference evidence="3 4" key="1">
    <citation type="submission" date="2020-08" db="EMBL/GenBank/DDBJ databases">
        <title>Genomic Encyclopedia of Type Strains, Phase IV (KMG-IV): sequencing the most valuable type-strain genomes for metagenomic binning, comparative biology and taxonomic classification.</title>
        <authorList>
            <person name="Goeker M."/>
        </authorList>
    </citation>
    <scope>NUCLEOTIDE SEQUENCE [LARGE SCALE GENOMIC DNA]</scope>
    <source>
        <strain evidence="3 4">DSM 27939</strain>
    </source>
</reference>
<dbReference type="InterPro" id="IPR011528">
    <property type="entry name" value="NERD"/>
</dbReference>
<feature type="compositionally biased region" description="Polar residues" evidence="1">
    <location>
        <begin position="210"/>
        <end position="222"/>
    </location>
</feature>
<dbReference type="PROSITE" id="PS50965">
    <property type="entry name" value="NERD"/>
    <property type="match status" value="1"/>
</dbReference>
<proteinExistence type="predicted"/>
<sequence length="320" mass="35494">MIIKELETQTHTDPLRRAGYEAERQMAHYLKRAYGEDPNKFVLNNLRVERKGEVAQIDHLIVLRFGLLVVESKSVAGQISVNEQGEWTRWWNRQGRGMPSPVLQGRRQLELLCALLTDHTAELLERGLFGLKQRTFSAMQRDVLVAISDGGRITRRTEVPEVVKADQVPERIQHKVSELQGRLTAFAFSDAEMTRICAFLQNRHVPASEAQSATASVPASSKPTPPRGLTGVVSPPHCPPVAAPATQASQGHTCRQCQSNQLSVQYGKYGYYFKCGACSGNTPARPVCPTCQEPARLSKSGAEFTAACAAGHQWRYWTNV</sequence>
<name>A0A7W8JQ86_9DEIO</name>
<dbReference type="Pfam" id="PF08378">
    <property type="entry name" value="NERD"/>
    <property type="match status" value="1"/>
</dbReference>
<evidence type="ECO:0000256" key="1">
    <source>
        <dbReference type="SAM" id="MobiDB-lite"/>
    </source>
</evidence>
<organism evidence="3 4">
    <name type="scientific">Deinococcus humi</name>
    <dbReference type="NCBI Taxonomy" id="662880"/>
    <lineage>
        <taxon>Bacteria</taxon>
        <taxon>Thermotogati</taxon>
        <taxon>Deinococcota</taxon>
        <taxon>Deinococci</taxon>
        <taxon>Deinococcales</taxon>
        <taxon>Deinococcaceae</taxon>
        <taxon>Deinococcus</taxon>
    </lineage>
</organism>
<evidence type="ECO:0000313" key="3">
    <source>
        <dbReference type="EMBL" id="MBB5361177.1"/>
    </source>
</evidence>
<evidence type="ECO:0000259" key="2">
    <source>
        <dbReference type="PROSITE" id="PS50965"/>
    </source>
</evidence>
<dbReference type="EMBL" id="JACHFL010000001">
    <property type="protein sequence ID" value="MBB5361177.1"/>
    <property type="molecule type" value="Genomic_DNA"/>
</dbReference>
<accession>A0A7W8JQ86</accession>
<feature type="region of interest" description="Disordered" evidence="1">
    <location>
        <begin position="210"/>
        <end position="236"/>
    </location>
</feature>